<comment type="similarity">
    <text evidence="2 5">Belongs to the AB hydrolase superfamily. Lipase family.</text>
</comment>
<reference evidence="9" key="1">
    <citation type="submission" date="2017-01" db="EMBL/GenBank/DDBJ databases">
        <title>An insight into the sialome and mialome of the horn fly, Haematobia irritans.</title>
        <authorList>
            <person name="Breijo M."/>
            <person name="Boiani M."/>
            <person name="Ures X."/>
            <person name="Rocha S."/>
            <person name="Sequeira M."/>
            <person name="Ribeiro J.M."/>
        </authorList>
    </citation>
    <scope>NUCLEOTIDE SEQUENCE</scope>
</reference>
<evidence type="ECO:0000256" key="2">
    <source>
        <dbReference type="ARBA" id="ARBA00010701"/>
    </source>
</evidence>
<dbReference type="InterPro" id="IPR000734">
    <property type="entry name" value="TAG_lipase"/>
</dbReference>
<dbReference type="GO" id="GO:0016042">
    <property type="term" value="P:lipid catabolic process"/>
    <property type="evidence" value="ECO:0007669"/>
    <property type="project" value="TreeGrafter"/>
</dbReference>
<dbReference type="GO" id="GO:0017171">
    <property type="term" value="F:serine hydrolase activity"/>
    <property type="evidence" value="ECO:0007669"/>
    <property type="project" value="TreeGrafter"/>
</dbReference>
<dbReference type="AlphaFoldDB" id="A0A1L8EI29"/>
<keyword evidence="4 7" id="KW-0732">Signal</keyword>
<dbReference type="Pfam" id="PF00151">
    <property type="entry name" value="Lipase"/>
    <property type="match status" value="1"/>
</dbReference>
<comment type="subcellular location">
    <subcellularLocation>
        <location evidence="1">Secreted</location>
    </subcellularLocation>
</comment>
<dbReference type="GO" id="GO:0005615">
    <property type="term" value="C:extracellular space"/>
    <property type="evidence" value="ECO:0007669"/>
    <property type="project" value="TreeGrafter"/>
</dbReference>
<dbReference type="GO" id="GO:0016298">
    <property type="term" value="F:lipase activity"/>
    <property type="evidence" value="ECO:0007669"/>
    <property type="project" value="InterPro"/>
</dbReference>
<dbReference type="PANTHER" id="PTHR11610:SF149">
    <property type="entry name" value="FI01450P-RELATED"/>
    <property type="match status" value="1"/>
</dbReference>
<accession>A0A1L8EI29</accession>
<evidence type="ECO:0000256" key="1">
    <source>
        <dbReference type="ARBA" id="ARBA00004613"/>
    </source>
</evidence>
<protein>
    <submittedName>
        <fullName evidence="9">Putative vitellogenin-1</fullName>
    </submittedName>
</protein>
<dbReference type="InterPro" id="IPR013818">
    <property type="entry name" value="Lipase"/>
</dbReference>
<feature type="region of interest" description="Disordered" evidence="6">
    <location>
        <begin position="167"/>
        <end position="192"/>
    </location>
</feature>
<evidence type="ECO:0000256" key="4">
    <source>
        <dbReference type="ARBA" id="ARBA00022729"/>
    </source>
</evidence>
<evidence type="ECO:0000313" key="9">
    <source>
        <dbReference type="EMBL" id="JAV18382.1"/>
    </source>
</evidence>
<dbReference type="EMBL" id="GFDG01000417">
    <property type="protein sequence ID" value="JAV18382.1"/>
    <property type="molecule type" value="Transcribed_RNA"/>
</dbReference>
<evidence type="ECO:0000256" key="7">
    <source>
        <dbReference type="SAM" id="SignalP"/>
    </source>
</evidence>
<proteinExistence type="inferred from homology"/>
<evidence type="ECO:0000256" key="3">
    <source>
        <dbReference type="ARBA" id="ARBA00022525"/>
    </source>
</evidence>
<keyword evidence="3" id="KW-0964">Secreted</keyword>
<dbReference type="InterPro" id="IPR029058">
    <property type="entry name" value="AB_hydrolase_fold"/>
</dbReference>
<evidence type="ECO:0000259" key="8">
    <source>
        <dbReference type="Pfam" id="PF00151"/>
    </source>
</evidence>
<sequence length="428" mass="46906">MNPLKALCVVAFFAAAVCAAPSHQQYSSNLKPSQWLSKSQLERTPSLSEIDVQRLESMPLEEGAKVLETIYHVAQINNELEQNYAPHPSSIPVYIVMSNGQKVSTTLDKMAETANQDPEFGNEEVTIFITGLPSTTETVEKANRKLVEAYVERYSGQRQKPINVKFARNSNKNQYDDDNNDDDDEQDYDWSSSKRNSGNLVVIALGEKLPELKHQALLDVEKVGEMIAIQIVKLDVPNDIVHIIGQNVAAHVAGAAGQEYKSLTGNKLARITALDPSKLYAKDPETLTGLSRGDAKFVDAIHTSALGMGTLTRVGNVDIFPNGPCAGVPGTDNVVAASMRATQYFAESVVPGNERNFPAVEANSLESYKQNNGYGKRVYMGIDLATDLEGDYILEVNAHSPFGKRASAKKQNSHYAAHKSWKNTENFA</sequence>
<evidence type="ECO:0000256" key="6">
    <source>
        <dbReference type="SAM" id="MobiDB-lite"/>
    </source>
</evidence>
<evidence type="ECO:0000256" key="5">
    <source>
        <dbReference type="RuleBase" id="RU004262"/>
    </source>
</evidence>
<dbReference type="PANTHER" id="PTHR11610">
    <property type="entry name" value="LIPASE"/>
    <property type="match status" value="1"/>
</dbReference>
<feature type="domain" description="Lipase" evidence="8">
    <location>
        <begin position="127"/>
        <end position="402"/>
    </location>
</feature>
<feature type="chain" id="PRO_5012114891" evidence="7">
    <location>
        <begin position="20"/>
        <end position="428"/>
    </location>
</feature>
<feature type="compositionally biased region" description="Acidic residues" evidence="6">
    <location>
        <begin position="176"/>
        <end position="188"/>
    </location>
</feature>
<feature type="signal peptide" evidence="7">
    <location>
        <begin position="1"/>
        <end position="19"/>
    </location>
</feature>
<dbReference type="Gene3D" id="3.40.50.1820">
    <property type="entry name" value="alpha/beta hydrolase"/>
    <property type="match status" value="1"/>
</dbReference>
<dbReference type="SUPFAM" id="SSF53474">
    <property type="entry name" value="alpha/beta-Hydrolases"/>
    <property type="match status" value="1"/>
</dbReference>
<name>A0A1L8EI29_HAEIR</name>
<organism evidence="9">
    <name type="scientific">Haematobia irritans</name>
    <name type="common">Horn fly</name>
    <name type="synonym">Conops irritans</name>
    <dbReference type="NCBI Taxonomy" id="7368"/>
    <lineage>
        <taxon>Eukaryota</taxon>
        <taxon>Metazoa</taxon>
        <taxon>Ecdysozoa</taxon>
        <taxon>Arthropoda</taxon>
        <taxon>Hexapoda</taxon>
        <taxon>Insecta</taxon>
        <taxon>Pterygota</taxon>
        <taxon>Neoptera</taxon>
        <taxon>Endopterygota</taxon>
        <taxon>Diptera</taxon>
        <taxon>Brachycera</taxon>
        <taxon>Muscomorpha</taxon>
        <taxon>Muscoidea</taxon>
        <taxon>Muscidae</taxon>
        <taxon>Haematobia</taxon>
    </lineage>
</organism>